<protein>
    <recommendedName>
        <fullName evidence="3">Aminotransferase</fullName>
        <ecNumber evidence="3">2.6.1.-</ecNumber>
    </recommendedName>
</protein>
<dbReference type="Gene3D" id="3.90.1150.10">
    <property type="entry name" value="Aspartate Aminotransferase, domain 1"/>
    <property type="match status" value="1"/>
</dbReference>
<evidence type="ECO:0000313" key="7">
    <source>
        <dbReference type="EMBL" id="RGI76168.1"/>
    </source>
</evidence>
<dbReference type="InterPro" id="IPR015424">
    <property type="entry name" value="PyrdxlP-dep_Trfase"/>
</dbReference>
<dbReference type="CDD" id="cd00609">
    <property type="entry name" value="AAT_like"/>
    <property type="match status" value="1"/>
</dbReference>
<evidence type="ECO:0000259" key="5">
    <source>
        <dbReference type="Pfam" id="PF00483"/>
    </source>
</evidence>
<organism evidence="7 8">
    <name type="scientific">Bacteroides uniformis</name>
    <dbReference type="NCBI Taxonomy" id="820"/>
    <lineage>
        <taxon>Bacteria</taxon>
        <taxon>Pseudomonadati</taxon>
        <taxon>Bacteroidota</taxon>
        <taxon>Bacteroidia</taxon>
        <taxon>Bacteroidales</taxon>
        <taxon>Bacteroidaceae</taxon>
        <taxon>Bacteroides</taxon>
    </lineage>
</organism>
<dbReference type="PROSITE" id="PS00105">
    <property type="entry name" value="AA_TRANSFER_CLASS_1"/>
    <property type="match status" value="1"/>
</dbReference>
<comment type="similarity">
    <text evidence="3">Belongs to the class-I pyridoxal-phosphate-dependent aminotransferase family.</text>
</comment>
<dbReference type="EMBL" id="WCUA01000002">
    <property type="protein sequence ID" value="KAB4187624.1"/>
    <property type="molecule type" value="Genomic_DNA"/>
</dbReference>
<feature type="domain" description="Aminotransferase class I/classII large" evidence="4">
    <location>
        <begin position="311"/>
        <end position="572"/>
    </location>
</feature>
<dbReference type="GO" id="GO:0008483">
    <property type="term" value="F:transaminase activity"/>
    <property type="evidence" value="ECO:0007669"/>
    <property type="project" value="UniProtKB-KW"/>
</dbReference>
<dbReference type="SUPFAM" id="SSF53383">
    <property type="entry name" value="PLP-dependent transferases"/>
    <property type="match status" value="1"/>
</dbReference>
<dbReference type="EC" id="2.6.1.-" evidence="3"/>
<gene>
    <name evidence="7" type="ORF">DXD90_09145</name>
    <name evidence="6" type="ORF">GAQ34_02540</name>
</gene>
<evidence type="ECO:0000256" key="1">
    <source>
        <dbReference type="ARBA" id="ARBA00001933"/>
    </source>
</evidence>
<evidence type="ECO:0000313" key="6">
    <source>
        <dbReference type="EMBL" id="KAB4187624.1"/>
    </source>
</evidence>
<dbReference type="Pfam" id="PF00483">
    <property type="entry name" value="NTP_transferase"/>
    <property type="match status" value="1"/>
</dbReference>
<dbReference type="AlphaFoldDB" id="A0A374MXR6"/>
<name>A0A374MXR6_BACUN</name>
<keyword evidence="2" id="KW-0663">Pyridoxal phosphate</keyword>
<sequence>MQAIILAAGMGKRLGELTKGNTKCMVTVNGISLIDRLLTQLCSVNLARVVIVVGYEGEKLQEYIGKRYDTKLKIEYINNPIYQQTNNIYSLALAKRKLVEDDTLLIESDLIFDDSLFSMILDDSNPNVALVDKYEAWMDGTMVHIDEENNIVNFVPKEAFKYEHIDSYYKTVNIYKFSRDFSINTYVPFLEAYTKSLGNNEYYEQVLRVVTLLDNCNFKALTLNGQKWYEIDDVQDLDIASVIFSEKKMKYEKYHKRYGGFWRFPQLLDYCYLVNPFFPTKRMKDELRANFDVLLAGYPSGMYVNSLLAGKYFGIKQDYIVLGNGAAELIKIIMEDYVSDKVGIIYPTFDEYPNRLKSEQIVGYVPQNKDFAYTADDLMAFYADKHIALLLLINPDNPSGNFISKSDILRLAQWCKEQETHLIVDESFVDFTTDGVSNSLLSNEILEANPHMMVMKSISKSYGVPGLRLGVFATSNTELIARMKKEVPIWNINSFAEFYLQIFGKYEKDYIKACRNFVVERESFYYELCKIPYLYVVPSQANYFLCEVIDKYTSTELVQKLIEHDVIVSDCGRKNNMNGRNLVRLAIRGREDNLKLISILKTL</sequence>
<reference evidence="6 9" key="2">
    <citation type="journal article" date="2019" name="Nat. Med.">
        <title>A library of human gut bacterial isolates paired with longitudinal multiomics data enables mechanistic microbiome research.</title>
        <authorList>
            <person name="Poyet M."/>
            <person name="Groussin M."/>
            <person name="Gibbons S.M."/>
            <person name="Avila-Pacheco J."/>
            <person name="Jiang X."/>
            <person name="Kearney S.M."/>
            <person name="Perrotta A.R."/>
            <person name="Berdy B."/>
            <person name="Zhao S."/>
            <person name="Lieberman T.D."/>
            <person name="Swanson P.K."/>
            <person name="Smith M."/>
            <person name="Roesemann S."/>
            <person name="Alexander J.E."/>
            <person name="Rich S.A."/>
            <person name="Livny J."/>
            <person name="Vlamakis H."/>
            <person name="Clish C."/>
            <person name="Bullock K."/>
            <person name="Deik A."/>
            <person name="Scott J."/>
            <person name="Pierce K.A."/>
            <person name="Xavier R.J."/>
            <person name="Alm E.J."/>
        </authorList>
    </citation>
    <scope>NUCLEOTIDE SEQUENCE [LARGE SCALE GENOMIC DNA]</scope>
    <source>
        <strain evidence="6 9">BIOML-A21</strain>
    </source>
</reference>
<dbReference type="SUPFAM" id="SSF53448">
    <property type="entry name" value="Nucleotide-diphospho-sugar transferases"/>
    <property type="match status" value="1"/>
</dbReference>
<keyword evidence="3 7" id="KW-0808">Transferase</keyword>
<dbReference type="InterPro" id="IPR029044">
    <property type="entry name" value="Nucleotide-diphossugar_trans"/>
</dbReference>
<evidence type="ECO:0000259" key="4">
    <source>
        <dbReference type="Pfam" id="PF00155"/>
    </source>
</evidence>
<dbReference type="Proteomes" id="UP000442334">
    <property type="component" value="Unassembled WGS sequence"/>
</dbReference>
<evidence type="ECO:0000313" key="8">
    <source>
        <dbReference type="Proteomes" id="UP000263754"/>
    </source>
</evidence>
<dbReference type="InterPro" id="IPR015422">
    <property type="entry name" value="PyrdxlP-dep_Trfase_small"/>
</dbReference>
<dbReference type="CDD" id="cd02523">
    <property type="entry name" value="PC_cytidylyltransferase"/>
    <property type="match status" value="1"/>
</dbReference>
<dbReference type="GO" id="GO:0030170">
    <property type="term" value="F:pyridoxal phosphate binding"/>
    <property type="evidence" value="ECO:0007669"/>
    <property type="project" value="InterPro"/>
</dbReference>
<dbReference type="Gene3D" id="3.90.550.10">
    <property type="entry name" value="Spore Coat Polysaccharide Biosynthesis Protein SpsA, Chain A"/>
    <property type="match status" value="1"/>
</dbReference>
<dbReference type="PANTHER" id="PTHR42885">
    <property type="entry name" value="HISTIDINOL-PHOSPHATE AMINOTRANSFERASE-RELATED"/>
    <property type="match status" value="1"/>
</dbReference>
<comment type="cofactor">
    <cofactor evidence="1 3">
        <name>pyridoxal 5'-phosphate</name>
        <dbReference type="ChEBI" id="CHEBI:597326"/>
    </cofactor>
</comment>
<dbReference type="InterPro" id="IPR004838">
    <property type="entry name" value="NHTrfase_class1_PyrdxlP-BS"/>
</dbReference>
<accession>A0A374MXR6</accession>
<comment type="caution">
    <text evidence="7">The sequence shown here is derived from an EMBL/GenBank/DDBJ whole genome shotgun (WGS) entry which is preliminary data.</text>
</comment>
<dbReference type="InterPro" id="IPR005835">
    <property type="entry name" value="NTP_transferase_dom"/>
</dbReference>
<dbReference type="RefSeq" id="WP_117963263.1">
    <property type="nucleotide sequence ID" value="NZ_DAWDFC010000012.1"/>
</dbReference>
<proteinExistence type="inferred from homology"/>
<dbReference type="InterPro" id="IPR015421">
    <property type="entry name" value="PyrdxlP-dep_Trfase_major"/>
</dbReference>
<dbReference type="EMBL" id="QSOF01000011">
    <property type="protein sequence ID" value="RGI76168.1"/>
    <property type="molecule type" value="Genomic_DNA"/>
</dbReference>
<dbReference type="InterPro" id="IPR004839">
    <property type="entry name" value="Aminotransferase_I/II_large"/>
</dbReference>
<evidence type="ECO:0000256" key="3">
    <source>
        <dbReference type="RuleBase" id="RU000481"/>
    </source>
</evidence>
<feature type="domain" description="Nucleotidyl transferase" evidence="5">
    <location>
        <begin position="3"/>
        <end position="120"/>
    </location>
</feature>
<reference evidence="7 8" key="1">
    <citation type="submission" date="2018-08" db="EMBL/GenBank/DDBJ databases">
        <title>A genome reference for cultivated species of the human gut microbiota.</title>
        <authorList>
            <person name="Zou Y."/>
            <person name="Xue W."/>
            <person name="Luo G."/>
        </authorList>
    </citation>
    <scope>NUCLEOTIDE SEQUENCE [LARGE SCALE GENOMIC DNA]</scope>
    <source>
        <strain evidence="7 8">TM10-17</strain>
    </source>
</reference>
<keyword evidence="3 7" id="KW-0032">Aminotransferase</keyword>
<dbReference type="Gene3D" id="3.40.640.10">
    <property type="entry name" value="Type I PLP-dependent aspartate aminotransferase-like (Major domain)"/>
    <property type="match status" value="1"/>
</dbReference>
<dbReference type="Proteomes" id="UP000263754">
    <property type="component" value="Unassembled WGS sequence"/>
</dbReference>
<dbReference type="Pfam" id="PF00155">
    <property type="entry name" value="Aminotran_1_2"/>
    <property type="match status" value="1"/>
</dbReference>
<evidence type="ECO:0000313" key="9">
    <source>
        <dbReference type="Proteomes" id="UP000442334"/>
    </source>
</evidence>
<evidence type="ECO:0000256" key="2">
    <source>
        <dbReference type="ARBA" id="ARBA00022898"/>
    </source>
</evidence>
<dbReference type="PANTHER" id="PTHR42885:SF1">
    <property type="entry name" value="THREONINE-PHOSPHATE DECARBOXYLASE"/>
    <property type="match status" value="1"/>
</dbReference>